<sequence length="31" mass="3533">MSAAPRAAARRRQRCSSRFRRTLTSEPAQDV</sequence>
<reference evidence="2 3" key="1">
    <citation type="submission" date="2005-09" db="EMBL/GenBank/DDBJ databases">
        <authorList>
            <person name="Mural R.J."/>
            <person name="Li P.W."/>
            <person name="Adams M.D."/>
            <person name="Amanatides P.G."/>
            <person name="Baden-Tillson H."/>
            <person name="Barnstead M."/>
            <person name="Chin S.H."/>
            <person name="Dew I."/>
            <person name="Evans C.A."/>
            <person name="Ferriera S."/>
            <person name="Flanigan M."/>
            <person name="Fosler C."/>
            <person name="Glodek A."/>
            <person name="Gu Z."/>
            <person name="Holt R.A."/>
            <person name="Jennings D."/>
            <person name="Kraft C.L."/>
            <person name="Lu F."/>
            <person name="Nguyen T."/>
            <person name="Nusskern D.R."/>
            <person name="Pfannkoch C.M."/>
            <person name="Sitter C."/>
            <person name="Sutton G.G."/>
            <person name="Venter J.C."/>
            <person name="Wang Z."/>
            <person name="Woodage T."/>
            <person name="Zheng X.H."/>
            <person name="Zhong F."/>
        </authorList>
    </citation>
    <scope>NUCLEOTIDE SEQUENCE [LARGE SCALE GENOMIC DNA]</scope>
    <source>
        <strain>BN</strain>
        <strain evidence="3">Sprague-Dawley</strain>
    </source>
</reference>
<feature type="region of interest" description="Disordered" evidence="1">
    <location>
        <begin position="1"/>
        <end position="31"/>
    </location>
</feature>
<protein>
    <submittedName>
        <fullName evidence="2">RCG30305</fullName>
    </submittedName>
</protein>
<dbReference type="EMBL" id="CH473964">
    <property type="protein sequence ID" value="EDM02105.1"/>
    <property type="molecule type" value="Genomic_DNA"/>
</dbReference>
<feature type="compositionally biased region" description="Polar residues" evidence="1">
    <location>
        <begin position="22"/>
        <end position="31"/>
    </location>
</feature>
<dbReference type="AlphaFoldDB" id="A6IL34"/>
<name>A6IL34_RAT</name>
<evidence type="ECO:0000256" key="1">
    <source>
        <dbReference type="SAM" id="MobiDB-lite"/>
    </source>
</evidence>
<accession>A6IL34</accession>
<feature type="compositionally biased region" description="Basic residues" evidence="1">
    <location>
        <begin position="8"/>
        <end position="21"/>
    </location>
</feature>
<evidence type="ECO:0000313" key="3">
    <source>
        <dbReference type="Proteomes" id="UP000234681"/>
    </source>
</evidence>
<gene>
    <name evidence="2" type="ORF">rCG_30305</name>
</gene>
<organism evidence="2 3">
    <name type="scientific">Rattus norvegicus</name>
    <name type="common">Rat</name>
    <dbReference type="NCBI Taxonomy" id="10116"/>
    <lineage>
        <taxon>Eukaryota</taxon>
        <taxon>Metazoa</taxon>
        <taxon>Chordata</taxon>
        <taxon>Craniata</taxon>
        <taxon>Vertebrata</taxon>
        <taxon>Euteleostomi</taxon>
        <taxon>Mammalia</taxon>
        <taxon>Eutheria</taxon>
        <taxon>Euarchontoglires</taxon>
        <taxon>Glires</taxon>
        <taxon>Rodentia</taxon>
        <taxon>Myomorpha</taxon>
        <taxon>Muroidea</taxon>
        <taxon>Muridae</taxon>
        <taxon>Murinae</taxon>
        <taxon>Rattus</taxon>
    </lineage>
</organism>
<proteinExistence type="predicted"/>
<evidence type="ECO:0000313" key="2">
    <source>
        <dbReference type="EMBL" id="EDM02105.1"/>
    </source>
</evidence>
<dbReference type="Proteomes" id="UP000234681">
    <property type="component" value="Chromosome 4"/>
</dbReference>